<dbReference type="AlphaFoldDB" id="A0A1M6Z3S8"/>
<name>A0A1M6Z3S8_9BURK</name>
<dbReference type="EMBL" id="FRAB01000087">
    <property type="protein sequence ID" value="SHL25003.1"/>
    <property type="molecule type" value="Genomic_DNA"/>
</dbReference>
<evidence type="ECO:0000313" key="2">
    <source>
        <dbReference type="Proteomes" id="UP000184395"/>
    </source>
</evidence>
<reference evidence="1 2" key="1">
    <citation type="submission" date="2016-11" db="EMBL/GenBank/DDBJ databases">
        <authorList>
            <person name="Jaros S."/>
            <person name="Januszkiewicz K."/>
            <person name="Wedrychowicz H."/>
        </authorList>
    </citation>
    <scope>NUCLEOTIDE SEQUENCE [LARGE SCALE GENOMIC DNA]</scope>
    <source>
        <strain evidence="1 2">LMG 20594</strain>
    </source>
</reference>
<evidence type="ECO:0000313" key="1">
    <source>
        <dbReference type="EMBL" id="SHL25003.1"/>
    </source>
</evidence>
<proteinExistence type="predicted"/>
<evidence type="ECO:0008006" key="3">
    <source>
        <dbReference type="Google" id="ProtNLM"/>
    </source>
</evidence>
<organism evidence="1 2">
    <name type="scientific">Paraburkholderia terricola</name>
    <dbReference type="NCBI Taxonomy" id="169427"/>
    <lineage>
        <taxon>Bacteria</taxon>
        <taxon>Pseudomonadati</taxon>
        <taxon>Pseudomonadota</taxon>
        <taxon>Betaproteobacteria</taxon>
        <taxon>Burkholderiales</taxon>
        <taxon>Burkholderiaceae</taxon>
        <taxon>Paraburkholderia</taxon>
    </lineage>
</organism>
<accession>A0A1M6Z3S8</accession>
<dbReference type="Proteomes" id="UP000184395">
    <property type="component" value="Unassembled WGS sequence"/>
</dbReference>
<protein>
    <recommendedName>
        <fullName evidence="3">NYN domain-containing protein</fullName>
    </recommendedName>
</protein>
<gene>
    <name evidence="1" type="ORF">SAMN05192548_10878</name>
</gene>
<sequence>MIVMTGNTDLIPALRLVRSRGFQVSGVALPNYAIIGERRQHLDLFRSVAAW</sequence>